<reference evidence="1 2" key="1">
    <citation type="journal article" date="2019" name="Commun. Biol.">
        <title>The bagworm genome reveals a unique fibroin gene that provides high tensile strength.</title>
        <authorList>
            <person name="Kono N."/>
            <person name="Nakamura H."/>
            <person name="Ohtoshi R."/>
            <person name="Tomita M."/>
            <person name="Numata K."/>
            <person name="Arakawa K."/>
        </authorList>
    </citation>
    <scope>NUCLEOTIDE SEQUENCE [LARGE SCALE GENOMIC DNA]</scope>
</reference>
<organism evidence="1 2">
    <name type="scientific">Eumeta variegata</name>
    <name type="common">Bagworm moth</name>
    <name type="synonym">Eumeta japonica</name>
    <dbReference type="NCBI Taxonomy" id="151549"/>
    <lineage>
        <taxon>Eukaryota</taxon>
        <taxon>Metazoa</taxon>
        <taxon>Ecdysozoa</taxon>
        <taxon>Arthropoda</taxon>
        <taxon>Hexapoda</taxon>
        <taxon>Insecta</taxon>
        <taxon>Pterygota</taxon>
        <taxon>Neoptera</taxon>
        <taxon>Endopterygota</taxon>
        <taxon>Lepidoptera</taxon>
        <taxon>Glossata</taxon>
        <taxon>Ditrysia</taxon>
        <taxon>Tineoidea</taxon>
        <taxon>Psychidae</taxon>
        <taxon>Oiketicinae</taxon>
        <taxon>Eumeta</taxon>
    </lineage>
</organism>
<accession>A0A4C1TXI5</accession>
<dbReference type="AlphaFoldDB" id="A0A4C1TXI5"/>
<sequence>MVNPQPQTGGDRMLSSDTEYFRNAHRIGPVAHTVTHRRVRGVPISLGLRVNSDLPPLVGVFPARPALFDERIPSS</sequence>
<name>A0A4C1TXI5_EUMVA</name>
<gene>
    <name evidence="1" type="ORF">EVAR_14364_1</name>
</gene>
<dbReference type="Proteomes" id="UP000299102">
    <property type="component" value="Unassembled WGS sequence"/>
</dbReference>
<dbReference type="EMBL" id="BGZK01000099">
    <property type="protein sequence ID" value="GBP18594.1"/>
    <property type="molecule type" value="Genomic_DNA"/>
</dbReference>
<comment type="caution">
    <text evidence="1">The sequence shown here is derived from an EMBL/GenBank/DDBJ whole genome shotgun (WGS) entry which is preliminary data.</text>
</comment>
<protein>
    <submittedName>
        <fullName evidence="1">Uncharacterized protein</fullName>
    </submittedName>
</protein>
<proteinExistence type="predicted"/>
<evidence type="ECO:0000313" key="1">
    <source>
        <dbReference type="EMBL" id="GBP18594.1"/>
    </source>
</evidence>
<evidence type="ECO:0000313" key="2">
    <source>
        <dbReference type="Proteomes" id="UP000299102"/>
    </source>
</evidence>
<keyword evidence="2" id="KW-1185">Reference proteome</keyword>